<evidence type="ECO:0000313" key="2">
    <source>
        <dbReference type="EMBL" id="CAB4702383.1"/>
    </source>
</evidence>
<gene>
    <name evidence="2" type="ORF">UFOPK2366_01324</name>
</gene>
<name>A0A6J6PYX4_9ZZZZ</name>
<accession>A0A6J6PYX4</accession>
<sequence length="100" mass="10997">MPRRKLHAREATERHANNSNSARSQLTHHDGKIVGQVGGRIGAVVAPPRMPVARKVYGYQRNPKSESDGVPCVSVLRPAMHEHQLRIAAAPHQCAHKASR</sequence>
<protein>
    <submittedName>
        <fullName evidence="2">Unannotated protein</fullName>
    </submittedName>
</protein>
<proteinExistence type="predicted"/>
<dbReference type="EMBL" id="CAEZXM010000259">
    <property type="protein sequence ID" value="CAB4702383.1"/>
    <property type="molecule type" value="Genomic_DNA"/>
</dbReference>
<reference evidence="2" key="1">
    <citation type="submission" date="2020-05" db="EMBL/GenBank/DDBJ databases">
        <authorList>
            <person name="Chiriac C."/>
            <person name="Salcher M."/>
            <person name="Ghai R."/>
            <person name="Kavagutti S V."/>
        </authorList>
    </citation>
    <scope>NUCLEOTIDE SEQUENCE</scope>
</reference>
<feature type="region of interest" description="Disordered" evidence="1">
    <location>
        <begin position="1"/>
        <end position="29"/>
    </location>
</feature>
<dbReference type="AlphaFoldDB" id="A0A6J6PYX4"/>
<organism evidence="2">
    <name type="scientific">freshwater metagenome</name>
    <dbReference type="NCBI Taxonomy" id="449393"/>
    <lineage>
        <taxon>unclassified sequences</taxon>
        <taxon>metagenomes</taxon>
        <taxon>ecological metagenomes</taxon>
    </lineage>
</organism>
<evidence type="ECO:0000256" key="1">
    <source>
        <dbReference type="SAM" id="MobiDB-lite"/>
    </source>
</evidence>